<organism evidence="2 3">
    <name type="scientific">Pythium insidiosum</name>
    <name type="common">Pythiosis disease agent</name>
    <dbReference type="NCBI Taxonomy" id="114742"/>
    <lineage>
        <taxon>Eukaryota</taxon>
        <taxon>Sar</taxon>
        <taxon>Stramenopiles</taxon>
        <taxon>Oomycota</taxon>
        <taxon>Peronosporomycetes</taxon>
        <taxon>Pythiales</taxon>
        <taxon>Pythiaceae</taxon>
        <taxon>Pythium</taxon>
    </lineage>
</organism>
<evidence type="ECO:0000313" key="2">
    <source>
        <dbReference type="EMBL" id="KAJ0392499.1"/>
    </source>
</evidence>
<accession>A0AAD5M1Y2</accession>
<keyword evidence="1" id="KW-1133">Transmembrane helix</keyword>
<feature type="transmembrane region" description="Helical" evidence="1">
    <location>
        <begin position="160"/>
        <end position="178"/>
    </location>
</feature>
<gene>
    <name evidence="2" type="ORF">P43SY_002274</name>
</gene>
<name>A0AAD5M1Y2_PYTIN</name>
<comment type="caution">
    <text evidence="2">The sequence shown here is derived from an EMBL/GenBank/DDBJ whole genome shotgun (WGS) entry which is preliminary data.</text>
</comment>
<keyword evidence="1" id="KW-0812">Transmembrane</keyword>
<dbReference type="Proteomes" id="UP001209570">
    <property type="component" value="Unassembled WGS sequence"/>
</dbReference>
<proteinExistence type="predicted"/>
<evidence type="ECO:0000256" key="1">
    <source>
        <dbReference type="SAM" id="Phobius"/>
    </source>
</evidence>
<protein>
    <submittedName>
        <fullName evidence="2">Uncharacterized protein</fullName>
    </submittedName>
</protein>
<keyword evidence="3" id="KW-1185">Reference proteome</keyword>
<sequence length="234" mass="26071">MNELTRLESGGSLVLRAIRVDALTPAIRRAVSFHIRHAAVVGTLSFASSAIAVNLLIFDESSNEIRDRVLWSGNLFGHHAEIRLLPTFYNCFATLLGWSLRLLHRLWTVDNDVLVVLDGPVVYDNYLAQARQRVLIGVILKVQGEYIHHAKKTKKTANSCFEAAGLYAFFCVVCFFMYQRGKPKSSGDKLTPANNSVPRELSYYRMEDSEAELPLVQHMSPAVLAAASPASSYK</sequence>
<dbReference type="EMBL" id="JAKCXM010000625">
    <property type="protein sequence ID" value="KAJ0392499.1"/>
    <property type="molecule type" value="Genomic_DNA"/>
</dbReference>
<reference evidence="2" key="1">
    <citation type="submission" date="2021-12" db="EMBL/GenBank/DDBJ databases">
        <title>Prjna785345.</title>
        <authorList>
            <person name="Rujirawat T."/>
            <person name="Krajaejun T."/>
        </authorList>
    </citation>
    <scope>NUCLEOTIDE SEQUENCE</scope>
    <source>
        <strain evidence="2">Pi057C3</strain>
    </source>
</reference>
<keyword evidence="1" id="KW-0472">Membrane</keyword>
<evidence type="ECO:0000313" key="3">
    <source>
        <dbReference type="Proteomes" id="UP001209570"/>
    </source>
</evidence>
<dbReference type="AlphaFoldDB" id="A0AAD5M1Y2"/>
<feature type="transmembrane region" description="Helical" evidence="1">
    <location>
        <begin position="38"/>
        <end position="58"/>
    </location>
</feature>